<comment type="similarity">
    <text evidence="1">Belongs to the universal stress protein A family.</text>
</comment>
<dbReference type="InterPro" id="IPR006016">
    <property type="entry name" value="UspA"/>
</dbReference>
<reference evidence="3 4" key="1">
    <citation type="journal article" date="2019" name="Nat. Commun.">
        <title>A new type of DNA phosphorothioation-based antiviral system in archaea.</title>
        <authorList>
            <person name="Xiong L."/>
            <person name="Liu S."/>
            <person name="Chen S."/>
            <person name="Xiao Y."/>
            <person name="Zhu B."/>
            <person name="Gao Y."/>
            <person name="Zhang Y."/>
            <person name="Chen B."/>
            <person name="Luo J."/>
            <person name="Deng Z."/>
            <person name="Chen X."/>
            <person name="Wang L."/>
            <person name="Chen S."/>
        </authorList>
    </citation>
    <scope>NUCLEOTIDE SEQUENCE [LARGE SCALE GENOMIC DNA]</scope>
    <source>
        <strain evidence="3 4">CBA1105</strain>
    </source>
</reference>
<evidence type="ECO:0000259" key="2">
    <source>
        <dbReference type="Pfam" id="PF00582"/>
    </source>
</evidence>
<dbReference type="EMBL" id="CP031310">
    <property type="protein sequence ID" value="QCC52343.1"/>
    <property type="molecule type" value="Genomic_DNA"/>
</dbReference>
<dbReference type="OrthoDB" id="105697at2157"/>
<name>A0A4D6HEG9_9EURY</name>
<dbReference type="InterPro" id="IPR014729">
    <property type="entry name" value="Rossmann-like_a/b/a_fold"/>
</dbReference>
<dbReference type="STRING" id="1457250.GCA_000755225_01741"/>
<dbReference type="InterPro" id="IPR006015">
    <property type="entry name" value="Universal_stress_UspA"/>
</dbReference>
<sequence length="294" mass="31099">MYDTILVPTDGSEHAQRAAAHARQLAIAFDADVHVLAVVDVSDAAGPFNAGGVDKAYVEQLETRYREGVDDVETVLGPDVTVQTALRRGQAAEEILEYAAEVDADALAMGTHGRTGIKRFVAGSVTETVLRKSPVPVLTVRATERSDVTGGYDDILLPTDGSQAASVAFEHGIALATAFDARIHAVNVVDIAALSSEEPLPSNVLDIRRDAGQKAVETVAAEARESGLEAVTAVRDGYPASDLLEYAEANEIDLIAMGTAGQTGLSRFLLGSTTERIVRHAEIPVLAVNARREE</sequence>
<dbReference type="Proteomes" id="UP000296706">
    <property type="component" value="Chromosome"/>
</dbReference>
<dbReference type="KEGG" id="hsn:DV733_14370"/>
<dbReference type="PANTHER" id="PTHR46268:SF6">
    <property type="entry name" value="UNIVERSAL STRESS PROTEIN UP12"/>
    <property type="match status" value="1"/>
</dbReference>
<dbReference type="CDD" id="cd00293">
    <property type="entry name" value="USP-like"/>
    <property type="match status" value="2"/>
</dbReference>
<dbReference type="GeneID" id="39849069"/>
<dbReference type="PRINTS" id="PR01438">
    <property type="entry name" value="UNVRSLSTRESS"/>
</dbReference>
<dbReference type="PANTHER" id="PTHR46268">
    <property type="entry name" value="STRESS RESPONSE PROTEIN NHAX"/>
    <property type="match status" value="1"/>
</dbReference>
<dbReference type="AlphaFoldDB" id="A0A4D6HEG9"/>
<dbReference type="SUPFAM" id="SSF52402">
    <property type="entry name" value="Adenine nucleotide alpha hydrolases-like"/>
    <property type="match status" value="2"/>
</dbReference>
<proteinExistence type="inferred from homology"/>
<evidence type="ECO:0000313" key="3">
    <source>
        <dbReference type="EMBL" id="QCC52343.1"/>
    </source>
</evidence>
<protein>
    <submittedName>
        <fullName evidence="3">Universal stress protein</fullName>
    </submittedName>
</protein>
<keyword evidence="4" id="KW-1185">Reference proteome</keyword>
<accession>A0A4D6HEG9</accession>
<feature type="domain" description="UspA" evidence="2">
    <location>
        <begin position="152"/>
        <end position="288"/>
    </location>
</feature>
<gene>
    <name evidence="3" type="ORF">DV733_14370</name>
</gene>
<feature type="domain" description="UspA" evidence="2">
    <location>
        <begin position="1"/>
        <end position="141"/>
    </location>
</feature>
<dbReference type="Pfam" id="PF00582">
    <property type="entry name" value="Usp"/>
    <property type="match status" value="2"/>
</dbReference>
<evidence type="ECO:0000313" key="4">
    <source>
        <dbReference type="Proteomes" id="UP000296706"/>
    </source>
</evidence>
<dbReference type="RefSeq" id="WP_049992670.1">
    <property type="nucleotide sequence ID" value="NZ_CP031310.1"/>
</dbReference>
<dbReference type="Gene3D" id="3.40.50.620">
    <property type="entry name" value="HUPs"/>
    <property type="match status" value="2"/>
</dbReference>
<evidence type="ECO:0000256" key="1">
    <source>
        <dbReference type="ARBA" id="ARBA00008791"/>
    </source>
</evidence>
<organism evidence="3 4">
    <name type="scientific">Halapricum salinum</name>
    <dbReference type="NCBI Taxonomy" id="1457250"/>
    <lineage>
        <taxon>Archaea</taxon>
        <taxon>Methanobacteriati</taxon>
        <taxon>Methanobacteriota</taxon>
        <taxon>Stenosarchaea group</taxon>
        <taxon>Halobacteria</taxon>
        <taxon>Halobacteriales</taxon>
        <taxon>Haloarculaceae</taxon>
        <taxon>Halapricum</taxon>
    </lineage>
</organism>